<dbReference type="Proteomes" id="UP000233551">
    <property type="component" value="Unassembled WGS sequence"/>
</dbReference>
<proteinExistence type="predicted"/>
<sequence length="82" mass="9654">MISVTKLKRMRMRLRMRMRMEMRMGMKMMSEKRKTKKTIKPLDSDAHLPDGDMADRIHIFPRMSSSSPHQPSPMTHTPSLNP</sequence>
<feature type="compositionally biased region" description="Low complexity" evidence="1">
    <location>
        <begin position="63"/>
        <end position="82"/>
    </location>
</feature>
<comment type="caution">
    <text evidence="2">The sequence shown here is derived from an EMBL/GenBank/DDBJ whole genome shotgun (WGS) entry which is preliminary data.</text>
</comment>
<evidence type="ECO:0000313" key="2">
    <source>
        <dbReference type="EMBL" id="PKI70315.1"/>
    </source>
</evidence>
<reference evidence="2 3" key="1">
    <citation type="submission" date="2017-11" db="EMBL/GenBank/DDBJ databases">
        <title>De-novo sequencing of pomegranate (Punica granatum L.) genome.</title>
        <authorList>
            <person name="Akparov Z."/>
            <person name="Amiraslanov A."/>
            <person name="Hajiyeva S."/>
            <person name="Abbasov M."/>
            <person name="Kaur K."/>
            <person name="Hamwieh A."/>
            <person name="Solovyev V."/>
            <person name="Salamov A."/>
            <person name="Braich B."/>
            <person name="Kosarev P."/>
            <person name="Mahmoud A."/>
            <person name="Hajiyev E."/>
            <person name="Babayeva S."/>
            <person name="Izzatullayeva V."/>
            <person name="Mammadov A."/>
            <person name="Mammadov A."/>
            <person name="Sharifova S."/>
            <person name="Ojaghi J."/>
            <person name="Eynullazada K."/>
            <person name="Bayramov B."/>
            <person name="Abdulazimova A."/>
            <person name="Shahmuradov I."/>
        </authorList>
    </citation>
    <scope>NUCLEOTIDE SEQUENCE [LARGE SCALE GENOMIC DNA]</scope>
    <source>
        <strain evidence="3">cv. AG2017</strain>
        <tissue evidence="2">Leaf</tissue>
    </source>
</reference>
<gene>
    <name evidence="2" type="ORF">CRG98_009307</name>
</gene>
<accession>A0A2I0KPA0</accession>
<keyword evidence="3" id="KW-1185">Reference proteome</keyword>
<evidence type="ECO:0000256" key="1">
    <source>
        <dbReference type="SAM" id="MobiDB-lite"/>
    </source>
</evidence>
<feature type="region of interest" description="Disordered" evidence="1">
    <location>
        <begin position="28"/>
        <end position="82"/>
    </location>
</feature>
<protein>
    <submittedName>
        <fullName evidence="2">Uncharacterized protein</fullName>
    </submittedName>
</protein>
<organism evidence="2 3">
    <name type="scientific">Punica granatum</name>
    <name type="common">Pomegranate</name>
    <dbReference type="NCBI Taxonomy" id="22663"/>
    <lineage>
        <taxon>Eukaryota</taxon>
        <taxon>Viridiplantae</taxon>
        <taxon>Streptophyta</taxon>
        <taxon>Embryophyta</taxon>
        <taxon>Tracheophyta</taxon>
        <taxon>Spermatophyta</taxon>
        <taxon>Magnoliopsida</taxon>
        <taxon>eudicotyledons</taxon>
        <taxon>Gunneridae</taxon>
        <taxon>Pentapetalae</taxon>
        <taxon>rosids</taxon>
        <taxon>malvids</taxon>
        <taxon>Myrtales</taxon>
        <taxon>Lythraceae</taxon>
        <taxon>Punica</taxon>
    </lineage>
</organism>
<feature type="compositionally biased region" description="Basic and acidic residues" evidence="1">
    <location>
        <begin position="40"/>
        <end position="58"/>
    </location>
</feature>
<dbReference type="AlphaFoldDB" id="A0A2I0KPA0"/>
<evidence type="ECO:0000313" key="3">
    <source>
        <dbReference type="Proteomes" id="UP000233551"/>
    </source>
</evidence>
<name>A0A2I0KPA0_PUNGR</name>
<dbReference type="EMBL" id="PGOL01000462">
    <property type="protein sequence ID" value="PKI70315.1"/>
    <property type="molecule type" value="Genomic_DNA"/>
</dbReference>